<dbReference type="InterPro" id="IPR022050">
    <property type="entry name" value="T_hemolysin"/>
</dbReference>
<accession>A0A179C1P1</accession>
<name>A0A179C1P1_RHILE</name>
<evidence type="ECO:0008006" key="2">
    <source>
        <dbReference type="Google" id="ProtNLM"/>
    </source>
</evidence>
<comment type="caution">
    <text evidence="1">The sequence shown here is derived from an EMBL/GenBank/DDBJ whole genome shotgun (WGS) entry which is preliminary data.</text>
</comment>
<reference evidence="1" key="1">
    <citation type="submission" date="2016-04" db="EMBL/GenBank/DDBJ databases">
        <title>Fast-growing isolate from the root nodules of Vavilovia formosa.</title>
        <authorList>
            <person name="Kimeklis A."/>
            <person name="Safronova V."/>
            <person name="Belimov A."/>
            <person name="Andronov E."/>
        </authorList>
    </citation>
    <scope>NUCLEOTIDE SEQUENCE [LARGE SCALE GENOMIC DNA]</scope>
    <source>
        <strain evidence="1">Vaf-46</strain>
    </source>
</reference>
<protein>
    <recommendedName>
        <fullName evidence="2">Thermostable hemolysin</fullName>
    </recommendedName>
</protein>
<sequence>MGRHDQRRPEAERLIANIFRVSYGANVTDFPQMVVARMDEHGHCICAAGLRLASDGFFSERYLDRPVEEMIGMISGKYVDRSRIFEVSSLASRRPSHTASFIFDIIRHGQDNGFEWSFFTLTRRFSLMLTRIGIAPHFLGGADRRRVPHYRSWGSYYDQHPSVFALPNPQKSYPFAIPPKESSHAFSL</sequence>
<organism evidence="1">
    <name type="scientific">Rhizobium leguminosarum</name>
    <dbReference type="NCBI Taxonomy" id="384"/>
    <lineage>
        <taxon>Bacteria</taxon>
        <taxon>Pseudomonadati</taxon>
        <taxon>Pseudomonadota</taxon>
        <taxon>Alphaproteobacteria</taxon>
        <taxon>Hyphomicrobiales</taxon>
        <taxon>Rhizobiaceae</taxon>
        <taxon>Rhizobium/Agrobacterium group</taxon>
        <taxon>Rhizobium</taxon>
    </lineage>
</organism>
<dbReference type="EMBL" id="LWBS01000007">
    <property type="protein sequence ID" value="OAP97545.1"/>
    <property type="molecule type" value="Genomic_DNA"/>
</dbReference>
<evidence type="ECO:0000313" key="1">
    <source>
        <dbReference type="EMBL" id="OAP97545.1"/>
    </source>
</evidence>
<dbReference type="Pfam" id="PF12261">
    <property type="entry name" value="T_hemolysin"/>
    <property type="match status" value="1"/>
</dbReference>
<dbReference type="AlphaFoldDB" id="A0A179C1P1"/>
<proteinExistence type="predicted"/>
<gene>
    <name evidence="1" type="ORF">A4U53_36675</name>
</gene>